<evidence type="ECO:0000256" key="1">
    <source>
        <dbReference type="ARBA" id="ARBA00023015"/>
    </source>
</evidence>
<dbReference type="GO" id="GO:0005829">
    <property type="term" value="C:cytosol"/>
    <property type="evidence" value="ECO:0007669"/>
    <property type="project" value="TreeGrafter"/>
</dbReference>
<dbReference type="EMBL" id="CP012150">
    <property type="protein sequence ID" value="AKS36122.1"/>
    <property type="molecule type" value="Genomic_DNA"/>
</dbReference>
<dbReference type="GO" id="GO:0043565">
    <property type="term" value="F:sequence-specific DNA binding"/>
    <property type="evidence" value="ECO:0007669"/>
    <property type="project" value="InterPro"/>
</dbReference>
<sequence>MDDLDAAIITSMQADGRRSHRDLAAELGVSPSTVFERMRSLRQREVLLGVHYSADLTELGRPVQAMLSVRLRPQSREVMDSFREFVMQLPETVQVFVTTGADDLLLHVAVSSTHALHAFVLDSLTKRREVAGVRTDVVLDHERQHVITPVR</sequence>
<keyword evidence="1" id="KW-0805">Transcription regulation</keyword>
<dbReference type="PATRIC" id="fig|134601.6.peg.1259"/>
<accession>A0A0K0XFJ3</accession>
<dbReference type="InterPro" id="IPR019887">
    <property type="entry name" value="Tscrpt_reg_AsnC/Lrp_C"/>
</dbReference>
<dbReference type="InterPro" id="IPR019888">
    <property type="entry name" value="Tscrpt_reg_AsnC-like"/>
</dbReference>
<gene>
    <name evidence="5" type="ORF">AFA91_06080</name>
</gene>
<feature type="domain" description="HTH asnC-type" evidence="4">
    <location>
        <begin position="1"/>
        <end position="62"/>
    </location>
</feature>
<dbReference type="Gene3D" id="1.10.10.10">
    <property type="entry name" value="Winged helix-like DNA-binding domain superfamily/Winged helix DNA-binding domain"/>
    <property type="match status" value="1"/>
</dbReference>
<proteinExistence type="predicted"/>
<dbReference type="Gene3D" id="3.30.70.920">
    <property type="match status" value="1"/>
</dbReference>
<dbReference type="InterPro" id="IPR000485">
    <property type="entry name" value="AsnC-type_HTH_dom"/>
</dbReference>
<dbReference type="SUPFAM" id="SSF54909">
    <property type="entry name" value="Dimeric alpha+beta barrel"/>
    <property type="match status" value="1"/>
</dbReference>
<evidence type="ECO:0000256" key="3">
    <source>
        <dbReference type="ARBA" id="ARBA00023163"/>
    </source>
</evidence>
<evidence type="ECO:0000259" key="4">
    <source>
        <dbReference type="PROSITE" id="PS50956"/>
    </source>
</evidence>
<protein>
    <submittedName>
        <fullName evidence="5">AsnC family transcriptional regulator</fullName>
    </submittedName>
</protein>
<dbReference type="SMART" id="SM00344">
    <property type="entry name" value="HTH_ASNC"/>
    <property type="match status" value="1"/>
</dbReference>
<dbReference type="Proteomes" id="UP000062255">
    <property type="component" value="Chromosome"/>
</dbReference>
<dbReference type="STRING" id="134601.AFA91_06080"/>
<dbReference type="PRINTS" id="PR00033">
    <property type="entry name" value="HTHASNC"/>
</dbReference>
<keyword evidence="3" id="KW-0804">Transcription</keyword>
<name>A0A0K0XFJ3_MYCGD</name>
<dbReference type="InterPro" id="IPR036388">
    <property type="entry name" value="WH-like_DNA-bd_sf"/>
</dbReference>
<dbReference type="GO" id="GO:0043200">
    <property type="term" value="P:response to amino acid"/>
    <property type="evidence" value="ECO:0007669"/>
    <property type="project" value="TreeGrafter"/>
</dbReference>
<dbReference type="OrthoDB" id="4411089at2"/>
<dbReference type="InterPro" id="IPR036390">
    <property type="entry name" value="WH_DNA-bd_sf"/>
</dbReference>
<dbReference type="SUPFAM" id="SSF46785">
    <property type="entry name" value="Winged helix' DNA-binding domain"/>
    <property type="match status" value="1"/>
</dbReference>
<evidence type="ECO:0000313" key="5">
    <source>
        <dbReference type="EMBL" id="AKS36122.1"/>
    </source>
</evidence>
<dbReference type="PROSITE" id="PS50956">
    <property type="entry name" value="HTH_ASNC_2"/>
    <property type="match status" value="1"/>
</dbReference>
<dbReference type="Pfam" id="PF01037">
    <property type="entry name" value="AsnC_trans_reg"/>
    <property type="match status" value="1"/>
</dbReference>
<organism evidence="5 6">
    <name type="scientific">Mycolicibacterium goodii</name>
    <name type="common">Mycobacterium goodii</name>
    <dbReference type="NCBI Taxonomy" id="134601"/>
    <lineage>
        <taxon>Bacteria</taxon>
        <taxon>Bacillati</taxon>
        <taxon>Actinomycetota</taxon>
        <taxon>Actinomycetes</taxon>
        <taxon>Mycobacteriales</taxon>
        <taxon>Mycobacteriaceae</taxon>
        <taxon>Mycolicibacterium</taxon>
    </lineage>
</organism>
<dbReference type="KEGG" id="mgo:AFA91_06080"/>
<dbReference type="AlphaFoldDB" id="A0A0K0XFJ3"/>
<dbReference type="PANTHER" id="PTHR30154">
    <property type="entry name" value="LEUCINE-RESPONSIVE REGULATORY PROTEIN"/>
    <property type="match status" value="1"/>
</dbReference>
<dbReference type="PANTHER" id="PTHR30154:SF54">
    <property type="entry name" value="POSSIBLE TRANSCRIPTIONAL REGULATORY PROTEIN (PROBABLY LRP_ASNC-FAMILY)"/>
    <property type="match status" value="1"/>
</dbReference>
<dbReference type="InterPro" id="IPR011008">
    <property type="entry name" value="Dimeric_a/b-barrel"/>
</dbReference>
<reference evidence="5 6" key="1">
    <citation type="submission" date="2015-07" db="EMBL/GenBank/DDBJ databases">
        <title>Complete genome sequence of Mycobacterium goodii X7B, a facultative thermophilic biodesulfurizing bacterium.</title>
        <authorList>
            <person name="Yu B."/>
            <person name="Li F."/>
            <person name="Xu P."/>
        </authorList>
    </citation>
    <scope>NUCLEOTIDE SEQUENCE [LARGE SCALE GENOMIC DNA]</scope>
    <source>
        <strain evidence="5 6">X7B</strain>
    </source>
</reference>
<evidence type="ECO:0000256" key="2">
    <source>
        <dbReference type="ARBA" id="ARBA00023125"/>
    </source>
</evidence>
<keyword evidence="2" id="KW-0238">DNA-binding</keyword>
<dbReference type="Pfam" id="PF13404">
    <property type="entry name" value="HTH_AsnC-type"/>
    <property type="match status" value="1"/>
</dbReference>
<evidence type="ECO:0000313" key="6">
    <source>
        <dbReference type="Proteomes" id="UP000062255"/>
    </source>
</evidence>